<keyword evidence="1" id="KW-1133">Transmembrane helix</keyword>
<dbReference type="EMBL" id="CAJOBA010038995">
    <property type="protein sequence ID" value="CAF4070335.1"/>
    <property type="molecule type" value="Genomic_DNA"/>
</dbReference>
<keyword evidence="2" id="KW-0732">Signal</keyword>
<accession>A0A8S2PXJ7</accession>
<feature type="transmembrane region" description="Helical" evidence="1">
    <location>
        <begin position="574"/>
        <end position="595"/>
    </location>
</feature>
<evidence type="ECO:0000313" key="5">
    <source>
        <dbReference type="Proteomes" id="UP000682733"/>
    </source>
</evidence>
<feature type="signal peptide" evidence="2">
    <location>
        <begin position="1"/>
        <end position="19"/>
    </location>
</feature>
<reference evidence="4" key="1">
    <citation type="submission" date="2021-02" db="EMBL/GenBank/DDBJ databases">
        <authorList>
            <person name="Nowell W R."/>
        </authorList>
    </citation>
    <scope>NUCLEOTIDE SEQUENCE</scope>
</reference>
<evidence type="ECO:0000313" key="3">
    <source>
        <dbReference type="EMBL" id="CAF1263944.1"/>
    </source>
</evidence>
<dbReference type="EMBL" id="CAJNOK010017438">
    <property type="protein sequence ID" value="CAF1263944.1"/>
    <property type="molecule type" value="Genomic_DNA"/>
</dbReference>
<dbReference type="Proteomes" id="UP000682733">
    <property type="component" value="Unassembled WGS sequence"/>
</dbReference>
<organism evidence="4 5">
    <name type="scientific">Didymodactylos carnosus</name>
    <dbReference type="NCBI Taxonomy" id="1234261"/>
    <lineage>
        <taxon>Eukaryota</taxon>
        <taxon>Metazoa</taxon>
        <taxon>Spiralia</taxon>
        <taxon>Gnathifera</taxon>
        <taxon>Rotifera</taxon>
        <taxon>Eurotatoria</taxon>
        <taxon>Bdelloidea</taxon>
        <taxon>Philodinida</taxon>
        <taxon>Philodinidae</taxon>
        <taxon>Didymodactylos</taxon>
    </lineage>
</organism>
<proteinExistence type="predicted"/>
<protein>
    <submittedName>
        <fullName evidence="4">Uncharacterized protein</fullName>
    </submittedName>
</protein>
<evidence type="ECO:0000256" key="1">
    <source>
        <dbReference type="SAM" id="Phobius"/>
    </source>
</evidence>
<comment type="caution">
    <text evidence="4">The sequence shown here is derived from an EMBL/GenBank/DDBJ whole genome shotgun (WGS) entry which is preliminary data.</text>
</comment>
<dbReference type="AlphaFoldDB" id="A0A8S2PXJ7"/>
<sequence>MWLRYSLLLLLALVSSVQAQNFNPDTDDFDLYGAKVAANEVLIVEVQNTYNEFWIQFAPYYNNATQFEQSCVVEFDASQYVYTVTVGRNQTAAQFFFIGETTDIDQNDPVENRTFVGTFTYHGSIPDIDCRASEYEYNIQYIPTAYPHQDYLTLTADVTGSTAFCFSNLFSCTFNTSPNSLNVWPGNISWPNTTFMPHAVDYHQSYGVIVGFVDNGRNSRVKFKPIVYLFAVNISAAPSVSAVWQYSVNGTWQSGQTNVGADVFAAKYSMSVKLNDARQVLVGIQSMNTVFLFSVSSSLTTLTQIASQDTGKSWGFGKEVAWLDYSGSSVAILANVYSFSYTWSSSRIFVYDSFTNASSPVAIFPNSQQALSENMSPTLLNVVSTPVNLAFVDIYGNIFVILSSPAGTYPSTTGSDEQSNPAFSTATPCIVGTYKNVSNIHPCSLCPTATKNPGNSSTSCSSCAANTFCPLGSSSDIDLSSLNAVIQALAYPESPEMTGFDDILLVNVFGIGTTAHCVVVSPLFWAIIVAILALIVMITIALLKFKVKHPRGERARETIIMILKQTDLIGEGELWIGGLVSFSVIVLLSFSYSFAGNFYKQYPAESVGASDFACDTTLRNAQFASSLQPIAIPLTGDDLDMAQMLNNQVFTLNVDFINTAFTCENIIVADLRGTVWNSLKYASCNYSNYILSVGVTLPYKGITIRFTLSDIYLIGGLRLGLTGSSAKDGHKTLQQLGFYQSFNNTGQLLSRNVDVTMQISKVINKTSALASDDGDLSGLWIPSFIINAYESFFSETEYLYATDTQTNVTIAISETEYFILNEQKPIAKQTEVIFHTLLFSTLILGLFALLFLLFKLVFIPLFEFVVRTVYERRLKMNIPAADYEETAAVSNYDKRKNHMDIEMS</sequence>
<dbReference type="Proteomes" id="UP000677228">
    <property type="component" value="Unassembled WGS sequence"/>
</dbReference>
<keyword evidence="1" id="KW-0812">Transmembrane</keyword>
<feature type="transmembrane region" description="Helical" evidence="1">
    <location>
        <begin position="523"/>
        <end position="543"/>
    </location>
</feature>
<evidence type="ECO:0000313" key="4">
    <source>
        <dbReference type="EMBL" id="CAF4070335.1"/>
    </source>
</evidence>
<evidence type="ECO:0000256" key="2">
    <source>
        <dbReference type="SAM" id="SignalP"/>
    </source>
</evidence>
<feature type="chain" id="PRO_5036434699" evidence="2">
    <location>
        <begin position="20"/>
        <end position="904"/>
    </location>
</feature>
<keyword evidence="1" id="KW-0472">Membrane</keyword>
<feature type="transmembrane region" description="Helical" evidence="1">
    <location>
        <begin position="833"/>
        <end position="866"/>
    </location>
</feature>
<name>A0A8S2PXJ7_9BILA</name>
<gene>
    <name evidence="3" type="ORF">OVA965_LOCUS26864</name>
    <name evidence="4" type="ORF">TMI583_LOCUS27606</name>
</gene>